<evidence type="ECO:0000313" key="8">
    <source>
        <dbReference type="EMBL" id="KAE8355395.1"/>
    </source>
</evidence>
<organism evidence="8 9">
    <name type="scientific">Aspergillus coremiiformis</name>
    <dbReference type="NCBI Taxonomy" id="138285"/>
    <lineage>
        <taxon>Eukaryota</taxon>
        <taxon>Fungi</taxon>
        <taxon>Dikarya</taxon>
        <taxon>Ascomycota</taxon>
        <taxon>Pezizomycotina</taxon>
        <taxon>Eurotiomycetes</taxon>
        <taxon>Eurotiomycetidae</taxon>
        <taxon>Eurotiales</taxon>
        <taxon>Aspergillaceae</taxon>
        <taxon>Aspergillus</taxon>
        <taxon>Aspergillus subgen. Circumdati</taxon>
    </lineage>
</organism>
<feature type="domain" description="HORMA" evidence="7">
    <location>
        <begin position="50"/>
        <end position="297"/>
    </location>
</feature>
<feature type="compositionally biased region" description="Basic and acidic residues" evidence="6">
    <location>
        <begin position="678"/>
        <end position="704"/>
    </location>
</feature>
<dbReference type="InterPro" id="IPR013083">
    <property type="entry name" value="Znf_RING/FYVE/PHD"/>
</dbReference>
<dbReference type="AlphaFoldDB" id="A0A5N6ZCQ6"/>
<evidence type="ECO:0000256" key="2">
    <source>
        <dbReference type="ARBA" id="ARBA00004286"/>
    </source>
</evidence>
<feature type="region of interest" description="Disordered" evidence="6">
    <location>
        <begin position="622"/>
        <end position="761"/>
    </location>
</feature>
<feature type="compositionally biased region" description="Polar residues" evidence="6">
    <location>
        <begin position="705"/>
        <end position="727"/>
    </location>
</feature>
<protein>
    <submittedName>
        <fullName evidence="8">Meiosis specific protein Hop1</fullName>
    </submittedName>
</protein>
<gene>
    <name evidence="8" type="ORF">BDV28DRAFT_129043</name>
</gene>
<dbReference type="Gene3D" id="3.30.40.10">
    <property type="entry name" value="Zinc/RING finger domain, C3HC4 (zinc finger)"/>
    <property type="match status" value="1"/>
</dbReference>
<dbReference type="Proteomes" id="UP000327118">
    <property type="component" value="Unassembled WGS sequence"/>
</dbReference>
<sequence length="761" mass="85651">MARIKFTVPASPVQLQSVRVLHENMQRKTHTEVENPAKSAISESLSLKQQQSLEMVQIMLHVSFGTLFYLREFLPLPCFDDRDLKEAQREHRCSYLEFIDSKPRFQSNGVSPDIAFGTGKRGQPLKVIVRGTDPKADMILDVLENGIFDALRRNILEAIQLTILVDKNAPENVLESYTFSFKYAGGSSNVDSCLESLSIDPVGYVADMRSAQSARVGLETIVRRLITLSTFLPTLPNKRNLGVHLFYTEDCPSDYEPPGFTTANNDTIRYPLNENWRKESQSCGTMNSGWHTVGLRVTSLKWTGSDVEGSEALPTVPAQIEYRDEVSRADDIGFIDELSSLRRLEAGNGAGSDDRLALDQSPTCHDAGSFQEATQDIAERQKLQNMMLTQGTSSYSDSDLIPTQPINPEFATESNHKSPSQLEQRWSLEKNRIAGIKEHIRLQKLNPDLPHSESQFQGLVRCQCGWNGEETEMLECAFCRTRQHLVCYGFEGSNDPRAPDVHACYKCLLEPKETQLLEEMNSLVLLRRALRIIINEGFPNKISEFTQKLHCNGQTVIQITDILKKQGFLRPTPGYKLKGFARRGLPKFNIPQSDNVRQQLTEEIFHPMAKIKHHYVLDYPDNLDPNSRSQEPDLIDKPTLPAEEASAEGYRLRDKETQISTGGLLESLGKSQDHKRKSLQDSDKNEGYEPDDLDKNDKAAEEQLHNSFLTDESINSTAKGSGRQTPSGGQGTRRSSRKRRKISNYSKLIDVGAETSDHESI</sequence>
<dbReference type="PANTHER" id="PTHR48225">
    <property type="entry name" value="HORMA DOMAIN-CONTAINING PROTEIN 1"/>
    <property type="match status" value="1"/>
</dbReference>
<dbReference type="Gene3D" id="3.30.900.10">
    <property type="entry name" value="HORMA domain"/>
    <property type="match status" value="1"/>
</dbReference>
<dbReference type="OrthoDB" id="1928087at2759"/>
<dbReference type="InterPro" id="IPR003511">
    <property type="entry name" value="HORMA_dom"/>
</dbReference>
<evidence type="ECO:0000313" key="9">
    <source>
        <dbReference type="Proteomes" id="UP000327118"/>
    </source>
</evidence>
<dbReference type="SUPFAM" id="SSF56019">
    <property type="entry name" value="The spindle assembly checkpoint protein mad2"/>
    <property type="match status" value="1"/>
</dbReference>
<dbReference type="InterPro" id="IPR051294">
    <property type="entry name" value="HORMA_MeioticProgression"/>
</dbReference>
<name>A0A5N6ZCQ6_9EURO</name>
<dbReference type="GO" id="GO:0005634">
    <property type="term" value="C:nucleus"/>
    <property type="evidence" value="ECO:0007669"/>
    <property type="project" value="UniProtKB-SubCell"/>
</dbReference>
<evidence type="ECO:0000256" key="6">
    <source>
        <dbReference type="SAM" id="MobiDB-lite"/>
    </source>
</evidence>
<proteinExistence type="predicted"/>
<evidence type="ECO:0000259" key="7">
    <source>
        <dbReference type="PROSITE" id="PS50815"/>
    </source>
</evidence>
<dbReference type="SUPFAM" id="SSF57903">
    <property type="entry name" value="FYVE/PHD zinc finger"/>
    <property type="match status" value="1"/>
</dbReference>
<dbReference type="GO" id="GO:0051598">
    <property type="term" value="P:meiotic recombination checkpoint signaling"/>
    <property type="evidence" value="ECO:0007669"/>
    <property type="project" value="TreeGrafter"/>
</dbReference>
<evidence type="ECO:0000256" key="4">
    <source>
        <dbReference type="ARBA" id="ARBA00023242"/>
    </source>
</evidence>
<dbReference type="GO" id="GO:0007130">
    <property type="term" value="P:synaptonemal complex assembly"/>
    <property type="evidence" value="ECO:0007669"/>
    <property type="project" value="TreeGrafter"/>
</dbReference>
<dbReference type="InterPro" id="IPR036570">
    <property type="entry name" value="HORMA_dom_sf"/>
</dbReference>
<accession>A0A5N6ZCQ6</accession>
<dbReference type="GO" id="GO:0005694">
    <property type="term" value="C:chromosome"/>
    <property type="evidence" value="ECO:0007669"/>
    <property type="project" value="UniProtKB-SubCell"/>
</dbReference>
<reference evidence="9" key="1">
    <citation type="submission" date="2019-04" db="EMBL/GenBank/DDBJ databases">
        <title>Friends and foes A comparative genomics studyof 23 Aspergillus species from section Flavi.</title>
        <authorList>
            <consortium name="DOE Joint Genome Institute"/>
            <person name="Kjaerbolling I."/>
            <person name="Vesth T."/>
            <person name="Frisvad J.C."/>
            <person name="Nybo J.L."/>
            <person name="Theobald S."/>
            <person name="Kildgaard S."/>
            <person name="Isbrandt T."/>
            <person name="Kuo A."/>
            <person name="Sato A."/>
            <person name="Lyhne E.K."/>
            <person name="Kogle M.E."/>
            <person name="Wiebenga A."/>
            <person name="Kun R.S."/>
            <person name="Lubbers R.J."/>
            <person name="Makela M.R."/>
            <person name="Barry K."/>
            <person name="Chovatia M."/>
            <person name="Clum A."/>
            <person name="Daum C."/>
            <person name="Haridas S."/>
            <person name="He G."/>
            <person name="LaButti K."/>
            <person name="Lipzen A."/>
            <person name="Mondo S."/>
            <person name="Riley R."/>
            <person name="Salamov A."/>
            <person name="Simmons B.A."/>
            <person name="Magnuson J.K."/>
            <person name="Henrissat B."/>
            <person name="Mortensen U.H."/>
            <person name="Larsen T.O."/>
            <person name="Devries R.P."/>
            <person name="Grigoriev I.V."/>
            <person name="Machida M."/>
            <person name="Baker S.E."/>
            <person name="Andersen M.R."/>
        </authorList>
    </citation>
    <scope>NUCLEOTIDE SEQUENCE [LARGE SCALE GENOMIC DNA]</scope>
    <source>
        <strain evidence="9">CBS 553.77</strain>
    </source>
</reference>
<evidence type="ECO:0000256" key="3">
    <source>
        <dbReference type="ARBA" id="ARBA00022454"/>
    </source>
</evidence>
<comment type="subcellular location">
    <subcellularLocation>
        <location evidence="2">Chromosome</location>
    </subcellularLocation>
    <subcellularLocation>
        <location evidence="1">Nucleus</location>
    </subcellularLocation>
</comment>
<dbReference type="PANTHER" id="PTHR48225:SF7">
    <property type="entry name" value="MEIOSIS-SPECIFIC PROTEIN HOP1"/>
    <property type="match status" value="1"/>
</dbReference>
<dbReference type="PROSITE" id="PS50815">
    <property type="entry name" value="HORMA"/>
    <property type="match status" value="1"/>
</dbReference>
<keyword evidence="5" id="KW-0469">Meiosis</keyword>
<keyword evidence="3" id="KW-0158">Chromosome</keyword>
<dbReference type="Pfam" id="PF02301">
    <property type="entry name" value="HORMA"/>
    <property type="match status" value="1"/>
</dbReference>
<keyword evidence="9" id="KW-1185">Reference proteome</keyword>
<dbReference type="EMBL" id="ML739053">
    <property type="protein sequence ID" value="KAE8355395.1"/>
    <property type="molecule type" value="Genomic_DNA"/>
</dbReference>
<keyword evidence="4" id="KW-0539">Nucleus</keyword>
<evidence type="ECO:0000256" key="5">
    <source>
        <dbReference type="ARBA" id="ARBA00023254"/>
    </source>
</evidence>
<evidence type="ECO:0000256" key="1">
    <source>
        <dbReference type="ARBA" id="ARBA00004123"/>
    </source>
</evidence>
<dbReference type="InterPro" id="IPR011011">
    <property type="entry name" value="Znf_FYVE_PHD"/>
</dbReference>